<evidence type="ECO:0000256" key="8">
    <source>
        <dbReference type="ARBA" id="ARBA00023125"/>
    </source>
</evidence>
<keyword evidence="15" id="KW-1185">Reference proteome</keyword>
<evidence type="ECO:0000256" key="9">
    <source>
        <dbReference type="ARBA" id="ARBA00023235"/>
    </source>
</evidence>
<dbReference type="GO" id="GO:0005829">
    <property type="term" value="C:cytosol"/>
    <property type="evidence" value="ECO:0007669"/>
    <property type="project" value="TreeGrafter"/>
</dbReference>
<dbReference type="Proteomes" id="UP000295030">
    <property type="component" value="Unassembled WGS sequence"/>
</dbReference>
<keyword evidence="9" id="KW-0413">Isomerase</keyword>
<dbReference type="SUPFAM" id="SSF48024">
    <property type="entry name" value="N-terminal domain of DnaB helicase"/>
    <property type="match status" value="1"/>
</dbReference>
<organism evidence="14 15">
    <name type="scientific">Ancylobacter aquaticus</name>
    <dbReference type="NCBI Taxonomy" id="100"/>
    <lineage>
        <taxon>Bacteria</taxon>
        <taxon>Pseudomonadati</taxon>
        <taxon>Pseudomonadota</taxon>
        <taxon>Alphaproteobacteria</taxon>
        <taxon>Hyphomicrobiales</taxon>
        <taxon>Xanthobacteraceae</taxon>
        <taxon>Ancylobacter</taxon>
    </lineage>
</organism>
<dbReference type="RefSeq" id="WP_165901528.1">
    <property type="nucleotide sequence ID" value="NZ_SMFY01000001.1"/>
</dbReference>
<dbReference type="InterPro" id="IPR007694">
    <property type="entry name" value="DNA_helicase_DnaB-like_C"/>
</dbReference>
<dbReference type="PANTHER" id="PTHR30153">
    <property type="entry name" value="REPLICATIVE DNA HELICASE DNAB"/>
    <property type="match status" value="1"/>
</dbReference>
<dbReference type="Gene3D" id="1.10.860.10">
    <property type="entry name" value="DNAb Helicase, Chain A"/>
    <property type="match status" value="1"/>
</dbReference>
<dbReference type="GO" id="GO:0003677">
    <property type="term" value="F:DNA binding"/>
    <property type="evidence" value="ECO:0007669"/>
    <property type="project" value="UniProtKB-KW"/>
</dbReference>
<comment type="catalytic activity">
    <reaction evidence="11">
        <text>ATP + H2O = ADP + phosphate + H(+)</text>
        <dbReference type="Rhea" id="RHEA:13065"/>
        <dbReference type="ChEBI" id="CHEBI:15377"/>
        <dbReference type="ChEBI" id="CHEBI:15378"/>
        <dbReference type="ChEBI" id="CHEBI:30616"/>
        <dbReference type="ChEBI" id="CHEBI:43474"/>
        <dbReference type="ChEBI" id="CHEBI:456216"/>
        <dbReference type="EC" id="5.6.2.3"/>
    </reaction>
</comment>
<dbReference type="EMBL" id="SMFY01000001">
    <property type="protein sequence ID" value="TCK30151.1"/>
    <property type="molecule type" value="Genomic_DNA"/>
</dbReference>
<evidence type="ECO:0000313" key="15">
    <source>
        <dbReference type="Proteomes" id="UP000295030"/>
    </source>
</evidence>
<comment type="caution">
    <text evidence="14">The sequence shown here is derived from an EMBL/GenBank/DDBJ whole genome shotgun (WGS) entry which is preliminary data.</text>
</comment>
<proteinExistence type="inferred from homology"/>
<keyword evidence="8" id="KW-0238">DNA-binding</keyword>
<dbReference type="Gene3D" id="3.40.50.300">
    <property type="entry name" value="P-loop containing nucleotide triphosphate hydrolases"/>
    <property type="match status" value="1"/>
</dbReference>
<dbReference type="GO" id="GO:0005524">
    <property type="term" value="F:ATP binding"/>
    <property type="evidence" value="ECO:0007669"/>
    <property type="project" value="UniProtKB-KW"/>
</dbReference>
<dbReference type="InterPro" id="IPR016136">
    <property type="entry name" value="DNA_helicase_N/primase_C"/>
</dbReference>
<reference evidence="14 15" key="1">
    <citation type="submission" date="2019-03" db="EMBL/GenBank/DDBJ databases">
        <title>Genomic Encyclopedia of Type Strains, Phase IV (KMG-IV): sequencing the most valuable type-strain genomes for metagenomic binning, comparative biology and taxonomic classification.</title>
        <authorList>
            <person name="Goeker M."/>
        </authorList>
    </citation>
    <scope>NUCLEOTIDE SEQUENCE [LARGE SCALE GENOMIC DNA]</scope>
    <source>
        <strain evidence="14 15">DSM 101</strain>
    </source>
</reference>
<evidence type="ECO:0000256" key="11">
    <source>
        <dbReference type="ARBA" id="ARBA00048954"/>
    </source>
</evidence>
<dbReference type="GO" id="GO:0006269">
    <property type="term" value="P:DNA replication, synthesis of primer"/>
    <property type="evidence" value="ECO:0007669"/>
    <property type="project" value="UniProtKB-KW"/>
</dbReference>
<dbReference type="InterPro" id="IPR007693">
    <property type="entry name" value="DNA_helicase_DnaB-like_N"/>
</dbReference>
<dbReference type="GO" id="GO:1990077">
    <property type="term" value="C:primosome complex"/>
    <property type="evidence" value="ECO:0007669"/>
    <property type="project" value="UniProtKB-KW"/>
</dbReference>
<dbReference type="EC" id="5.6.2.3" evidence="10"/>
<evidence type="ECO:0000256" key="5">
    <source>
        <dbReference type="ARBA" id="ARBA00022801"/>
    </source>
</evidence>
<comment type="similarity">
    <text evidence="1">Belongs to the helicase family. DnaB subfamily.</text>
</comment>
<keyword evidence="2" id="KW-0639">Primosome</keyword>
<evidence type="ECO:0000256" key="3">
    <source>
        <dbReference type="ARBA" id="ARBA00022705"/>
    </source>
</evidence>
<dbReference type="SUPFAM" id="SSF52540">
    <property type="entry name" value="P-loop containing nucleoside triphosphate hydrolases"/>
    <property type="match status" value="1"/>
</dbReference>
<keyword evidence="3" id="KW-0235">DNA replication</keyword>
<dbReference type="GO" id="GO:0043139">
    <property type="term" value="F:5'-3' DNA helicase activity"/>
    <property type="evidence" value="ECO:0007669"/>
    <property type="project" value="UniProtKB-EC"/>
</dbReference>
<gene>
    <name evidence="14" type="ORF">EV667_0238</name>
</gene>
<dbReference type="Pfam" id="PF00772">
    <property type="entry name" value="DnaB"/>
    <property type="match status" value="1"/>
</dbReference>
<keyword evidence="7" id="KW-0067">ATP-binding</keyword>
<feature type="region of interest" description="Disordered" evidence="12">
    <location>
        <begin position="1"/>
        <end position="20"/>
    </location>
</feature>
<sequence>MLSTDTHGAPHSGGAAHPHDGDAIVEVEQELLGALLTMPDAFPAVVGLVTPEHFAEPIHARIFAAIEARQTAGAPANPATLAVDLGSDWLQPLEGLGMTLGQYIARLATAPAPAVMIRPHARDVRDSGALRLLSGAVAEATTTGGMPGDQLTRIFTAVDEARALVVEREGARRAAGEVSGALVERVNAARMGEPIETGATSGWPALDALMGGWRPGQLVVIAGRPGMGKTTVGTSSAWQSAAAGNPGLFFSHELGEEDWSARVLADMATCRGEAIHYASVRRANLMDRQMSRLLEADARLKTLPLYADFSSRLSVAQIKARVLATKRSLAAKGEQLRTVYIDYLKYLTATDRYKGNRVYEIGEITAGLRAMAKEMGVCVVLLAQLNRGVEARDDKRPQLSDLRESGDIEADADVVLFVFREEYYLTREAEGKDCKPETLARLDQVRGTVELIAAKNRNGATSSVTLEVDIAASAVRDPSKEGVH</sequence>
<keyword evidence="6 14" id="KW-0347">Helicase</keyword>
<evidence type="ECO:0000256" key="6">
    <source>
        <dbReference type="ARBA" id="ARBA00022806"/>
    </source>
</evidence>
<protein>
    <recommendedName>
        <fullName evidence="10">DNA 5'-3' helicase</fullName>
        <ecNumber evidence="10">5.6.2.3</ecNumber>
    </recommendedName>
</protein>
<evidence type="ECO:0000256" key="12">
    <source>
        <dbReference type="SAM" id="MobiDB-lite"/>
    </source>
</evidence>
<dbReference type="InterPro" id="IPR036185">
    <property type="entry name" value="DNA_heli_DnaB-like_N_sf"/>
</dbReference>
<evidence type="ECO:0000256" key="10">
    <source>
        <dbReference type="ARBA" id="ARBA00044969"/>
    </source>
</evidence>
<evidence type="ECO:0000313" key="14">
    <source>
        <dbReference type="EMBL" id="TCK30151.1"/>
    </source>
</evidence>
<name>A0A4R1I7P0_ANCAQ</name>
<evidence type="ECO:0000256" key="1">
    <source>
        <dbReference type="ARBA" id="ARBA00008428"/>
    </source>
</evidence>
<feature type="domain" description="SF4 helicase" evidence="13">
    <location>
        <begin position="192"/>
        <end position="482"/>
    </location>
</feature>
<dbReference type="InterPro" id="IPR027417">
    <property type="entry name" value="P-loop_NTPase"/>
</dbReference>
<dbReference type="Pfam" id="PF03796">
    <property type="entry name" value="DnaB_C"/>
    <property type="match status" value="1"/>
</dbReference>
<accession>A0A4R1I7P0</accession>
<evidence type="ECO:0000259" key="13">
    <source>
        <dbReference type="PROSITE" id="PS51199"/>
    </source>
</evidence>
<evidence type="ECO:0000256" key="7">
    <source>
        <dbReference type="ARBA" id="ARBA00022840"/>
    </source>
</evidence>
<evidence type="ECO:0000256" key="2">
    <source>
        <dbReference type="ARBA" id="ARBA00022515"/>
    </source>
</evidence>
<dbReference type="PANTHER" id="PTHR30153:SF2">
    <property type="entry name" value="REPLICATIVE DNA HELICASE"/>
    <property type="match status" value="1"/>
</dbReference>
<dbReference type="AlphaFoldDB" id="A0A4R1I7P0"/>
<keyword evidence="4" id="KW-0547">Nucleotide-binding</keyword>
<dbReference type="GO" id="GO:0016787">
    <property type="term" value="F:hydrolase activity"/>
    <property type="evidence" value="ECO:0007669"/>
    <property type="project" value="UniProtKB-KW"/>
</dbReference>
<dbReference type="PROSITE" id="PS51199">
    <property type="entry name" value="SF4_HELICASE"/>
    <property type="match status" value="1"/>
</dbReference>
<keyword evidence="5" id="KW-0378">Hydrolase</keyword>
<evidence type="ECO:0000256" key="4">
    <source>
        <dbReference type="ARBA" id="ARBA00022741"/>
    </source>
</evidence>